<organism evidence="7 8">
    <name type="scientific">Leptolyngbya boryana NIES-2135</name>
    <dbReference type="NCBI Taxonomy" id="1973484"/>
    <lineage>
        <taxon>Bacteria</taxon>
        <taxon>Bacillati</taxon>
        <taxon>Cyanobacteriota</taxon>
        <taxon>Cyanophyceae</taxon>
        <taxon>Leptolyngbyales</taxon>
        <taxon>Leptolyngbyaceae</taxon>
        <taxon>Leptolyngbya group</taxon>
        <taxon>Leptolyngbya</taxon>
    </lineage>
</organism>
<feature type="transmembrane region" description="Helical" evidence="6">
    <location>
        <begin position="114"/>
        <end position="139"/>
    </location>
</feature>
<reference evidence="7 8" key="1">
    <citation type="submission" date="2017-06" db="EMBL/GenBank/DDBJ databases">
        <title>Genome sequencing of cyanobaciteial culture collection at National Institute for Environmental Studies (NIES).</title>
        <authorList>
            <person name="Hirose Y."/>
            <person name="Shimura Y."/>
            <person name="Fujisawa T."/>
            <person name="Nakamura Y."/>
            <person name="Kawachi M."/>
        </authorList>
    </citation>
    <scope>NUCLEOTIDE SEQUENCE [LARGE SCALE GENOMIC DNA]</scope>
    <source>
        <strain evidence="7 8">NIES-2135</strain>
    </source>
</reference>
<keyword evidence="3 6" id="KW-0812">Transmembrane</keyword>
<dbReference type="PANTHER" id="PTHR10057:SF0">
    <property type="entry name" value="TRANSLOCATOR PROTEIN"/>
    <property type="match status" value="1"/>
</dbReference>
<dbReference type="GO" id="GO:0033013">
    <property type="term" value="P:tetrapyrrole metabolic process"/>
    <property type="evidence" value="ECO:0007669"/>
    <property type="project" value="UniProtKB-ARBA"/>
</dbReference>
<dbReference type="EMBL" id="AP018203">
    <property type="protein sequence ID" value="BAY59073.1"/>
    <property type="molecule type" value="Genomic_DNA"/>
</dbReference>
<comment type="subcellular location">
    <subcellularLocation>
        <location evidence="1">Membrane</location>
        <topology evidence="1">Multi-pass membrane protein</topology>
    </subcellularLocation>
</comment>
<evidence type="ECO:0000313" key="8">
    <source>
        <dbReference type="Proteomes" id="UP000217895"/>
    </source>
</evidence>
<proteinExistence type="inferred from homology"/>
<feature type="transmembrane region" description="Helical" evidence="6">
    <location>
        <begin position="72"/>
        <end position="94"/>
    </location>
</feature>
<dbReference type="Gene3D" id="1.20.1260.100">
    <property type="entry name" value="TspO/MBR protein"/>
    <property type="match status" value="1"/>
</dbReference>
<evidence type="ECO:0000256" key="5">
    <source>
        <dbReference type="ARBA" id="ARBA00023136"/>
    </source>
</evidence>
<keyword evidence="8" id="KW-1185">Reference proteome</keyword>
<evidence type="ECO:0000313" key="7">
    <source>
        <dbReference type="EMBL" id="BAY59073.1"/>
    </source>
</evidence>
<evidence type="ECO:0000256" key="2">
    <source>
        <dbReference type="ARBA" id="ARBA00007524"/>
    </source>
</evidence>
<dbReference type="InterPro" id="IPR038330">
    <property type="entry name" value="TspO/MBR-related_sf"/>
</dbReference>
<feature type="transmembrane region" description="Helical" evidence="6">
    <location>
        <begin position="45"/>
        <end position="65"/>
    </location>
</feature>
<evidence type="ECO:0000256" key="1">
    <source>
        <dbReference type="ARBA" id="ARBA00004141"/>
    </source>
</evidence>
<protein>
    <submittedName>
        <fullName evidence="7">TspO and MBR-like protein</fullName>
    </submittedName>
</protein>
<dbReference type="Proteomes" id="UP000217895">
    <property type="component" value="Chromosome"/>
</dbReference>
<sequence>MKSWMIIAGVTFFVSLGSFLFRPRQDLGWVRRLELPQWLAVIEPAIPIIWTIVFACGAGSAILVWQQSPGTFNTWLLMLGYLLLEIVTVAYIPLTLRLQSLAIGTVLGGVGVGLGLLLMVVVALINVQAALLLVPYLVWSPIGTYATRELIELNPDSI</sequence>
<keyword evidence="5 6" id="KW-0472">Membrane</keyword>
<evidence type="ECO:0000256" key="4">
    <source>
        <dbReference type="ARBA" id="ARBA00022989"/>
    </source>
</evidence>
<evidence type="ECO:0000256" key="3">
    <source>
        <dbReference type="ARBA" id="ARBA00022692"/>
    </source>
</evidence>
<name>A0A1Z4JQX6_LEPBY</name>
<dbReference type="Pfam" id="PF03073">
    <property type="entry name" value="TspO_MBR"/>
    <property type="match status" value="1"/>
</dbReference>
<comment type="similarity">
    <text evidence="2">Belongs to the TspO/BZRP family.</text>
</comment>
<dbReference type="AlphaFoldDB" id="A0A1Z4JQX6"/>
<evidence type="ECO:0000256" key="6">
    <source>
        <dbReference type="SAM" id="Phobius"/>
    </source>
</evidence>
<dbReference type="InterPro" id="IPR004307">
    <property type="entry name" value="TspO_MBR"/>
</dbReference>
<dbReference type="PANTHER" id="PTHR10057">
    <property type="entry name" value="PERIPHERAL-TYPE BENZODIAZEPINE RECEPTOR"/>
    <property type="match status" value="1"/>
</dbReference>
<keyword evidence="4 6" id="KW-1133">Transmembrane helix</keyword>
<accession>A0A1Z4JQX6</accession>
<dbReference type="GO" id="GO:0016020">
    <property type="term" value="C:membrane"/>
    <property type="evidence" value="ECO:0007669"/>
    <property type="project" value="UniProtKB-SubCell"/>
</dbReference>
<gene>
    <name evidence="7" type="ORF">NIES2135_59490</name>
</gene>